<dbReference type="EC" id="2.7.7.65" evidence="1"/>
<feature type="domain" description="GGDEF" evidence="4">
    <location>
        <begin position="295"/>
        <end position="426"/>
    </location>
</feature>
<evidence type="ECO:0000313" key="5">
    <source>
        <dbReference type="EMBL" id="MDU0353793.1"/>
    </source>
</evidence>
<dbReference type="SMART" id="SM00267">
    <property type="entry name" value="GGDEF"/>
    <property type="match status" value="1"/>
</dbReference>
<feature type="transmembrane region" description="Helical" evidence="3">
    <location>
        <begin position="12"/>
        <end position="30"/>
    </location>
</feature>
<evidence type="ECO:0000256" key="1">
    <source>
        <dbReference type="ARBA" id="ARBA00012528"/>
    </source>
</evidence>
<dbReference type="Proteomes" id="UP001247805">
    <property type="component" value="Unassembled WGS sequence"/>
</dbReference>
<keyword evidence="3" id="KW-0812">Transmembrane</keyword>
<dbReference type="InterPro" id="IPR050469">
    <property type="entry name" value="Diguanylate_Cyclase"/>
</dbReference>
<feature type="transmembrane region" description="Helical" evidence="3">
    <location>
        <begin position="219"/>
        <end position="237"/>
    </location>
</feature>
<keyword evidence="5" id="KW-0548">Nucleotidyltransferase</keyword>
<keyword evidence="6" id="KW-1185">Reference proteome</keyword>
<keyword evidence="3" id="KW-1133">Transmembrane helix</keyword>
<dbReference type="InterPro" id="IPR043128">
    <property type="entry name" value="Rev_trsase/Diguanyl_cyclase"/>
</dbReference>
<keyword evidence="3" id="KW-0472">Membrane</keyword>
<evidence type="ECO:0000256" key="3">
    <source>
        <dbReference type="SAM" id="Phobius"/>
    </source>
</evidence>
<evidence type="ECO:0000256" key="2">
    <source>
        <dbReference type="ARBA" id="ARBA00034247"/>
    </source>
</evidence>
<dbReference type="Pfam" id="PF00990">
    <property type="entry name" value="GGDEF"/>
    <property type="match status" value="1"/>
</dbReference>
<reference evidence="5 6" key="1">
    <citation type="submission" date="2023-10" db="EMBL/GenBank/DDBJ databases">
        <title>Glaciecola aquimarina strain GGW-M5 nov., isolated from a coastal seawater.</title>
        <authorList>
            <person name="Bayburt H."/>
            <person name="Kim J.M."/>
            <person name="Choi B.J."/>
            <person name="Jeon C.O."/>
        </authorList>
    </citation>
    <scope>NUCLEOTIDE SEQUENCE [LARGE SCALE GENOMIC DNA]</scope>
    <source>
        <strain evidence="5 6">KCTC 32108</strain>
    </source>
</reference>
<comment type="catalytic activity">
    <reaction evidence="2">
        <text>2 GTP = 3',3'-c-di-GMP + 2 diphosphate</text>
        <dbReference type="Rhea" id="RHEA:24898"/>
        <dbReference type="ChEBI" id="CHEBI:33019"/>
        <dbReference type="ChEBI" id="CHEBI:37565"/>
        <dbReference type="ChEBI" id="CHEBI:58805"/>
        <dbReference type="EC" id="2.7.7.65"/>
    </reaction>
</comment>
<gene>
    <name evidence="5" type="ORF">RS130_07505</name>
</gene>
<keyword evidence="5" id="KW-0808">Transferase</keyword>
<accession>A0ABU3SUW7</accession>
<dbReference type="EMBL" id="JAWDIO010000002">
    <property type="protein sequence ID" value="MDU0353793.1"/>
    <property type="molecule type" value="Genomic_DNA"/>
</dbReference>
<organism evidence="5 6">
    <name type="scientific">Paraglaciecola aquimarina</name>
    <dbReference type="NCBI Taxonomy" id="1235557"/>
    <lineage>
        <taxon>Bacteria</taxon>
        <taxon>Pseudomonadati</taxon>
        <taxon>Pseudomonadota</taxon>
        <taxon>Gammaproteobacteria</taxon>
        <taxon>Alteromonadales</taxon>
        <taxon>Alteromonadaceae</taxon>
        <taxon>Paraglaciecola</taxon>
    </lineage>
</organism>
<dbReference type="InterPro" id="IPR029787">
    <property type="entry name" value="Nucleotide_cyclase"/>
</dbReference>
<evidence type="ECO:0000259" key="4">
    <source>
        <dbReference type="PROSITE" id="PS50887"/>
    </source>
</evidence>
<proteinExistence type="predicted"/>
<dbReference type="NCBIfam" id="TIGR00254">
    <property type="entry name" value="GGDEF"/>
    <property type="match status" value="1"/>
</dbReference>
<dbReference type="Gene3D" id="3.30.70.270">
    <property type="match status" value="1"/>
</dbReference>
<dbReference type="PANTHER" id="PTHR45138">
    <property type="entry name" value="REGULATORY COMPONENTS OF SENSORY TRANSDUCTION SYSTEM"/>
    <property type="match status" value="1"/>
</dbReference>
<comment type="caution">
    <text evidence="5">The sequence shown here is derived from an EMBL/GenBank/DDBJ whole genome shotgun (WGS) entry which is preliminary data.</text>
</comment>
<dbReference type="PROSITE" id="PS50887">
    <property type="entry name" value="GGDEF"/>
    <property type="match status" value="1"/>
</dbReference>
<dbReference type="GO" id="GO:0052621">
    <property type="term" value="F:diguanylate cyclase activity"/>
    <property type="evidence" value="ECO:0007669"/>
    <property type="project" value="UniProtKB-EC"/>
</dbReference>
<dbReference type="CDD" id="cd01949">
    <property type="entry name" value="GGDEF"/>
    <property type="match status" value="1"/>
</dbReference>
<evidence type="ECO:0000313" key="6">
    <source>
        <dbReference type="Proteomes" id="UP001247805"/>
    </source>
</evidence>
<sequence>MIKAVTTNLGWLKFIAFLVTIALVIFYDYIPTRTLQLHPQLGNNTHIIIDNNTGSDTEFAWIDREKYEWTCTFNTNKGYPFCNIAISWSHPPYEQLDLSSYSYLLVDLEYVGDAKYISLFIRNYYQYGSDEDEIKTGKFNNVTKAATFYEQVLPIYFDQLRVADWWVNEFQVPPELVMPDVSQTISMGLGIPHPVTLGTHRFRLHSITAKGAYVSREHLYFTIIIFWAILALAEILYKYAVLNRKYLTESNLLSKMAEQNQLYKMKAETDKLTCILNREGISQITKKLQEQGILQQYALLVLDLDYFKQINDSFGHAIGDSVLKDVAQIITSCKRSYDLVARWGGEEFVVLFHCLDNEQQFVFAEKIRKAIESASYDVGEKTTITASIGVTRIKKSTSLEQAFLQADQALYYAKGGGRNRVVIFKEEQ</sequence>
<dbReference type="InterPro" id="IPR000160">
    <property type="entry name" value="GGDEF_dom"/>
</dbReference>
<dbReference type="RefSeq" id="WP_316025443.1">
    <property type="nucleotide sequence ID" value="NZ_JAWDIO010000002.1"/>
</dbReference>
<dbReference type="PANTHER" id="PTHR45138:SF9">
    <property type="entry name" value="DIGUANYLATE CYCLASE DGCM-RELATED"/>
    <property type="match status" value="1"/>
</dbReference>
<protein>
    <recommendedName>
        <fullName evidence="1">diguanylate cyclase</fullName>
        <ecNumber evidence="1">2.7.7.65</ecNumber>
    </recommendedName>
</protein>
<dbReference type="SUPFAM" id="SSF55073">
    <property type="entry name" value="Nucleotide cyclase"/>
    <property type="match status" value="1"/>
</dbReference>
<name>A0ABU3SUW7_9ALTE</name>